<sequence>MLKRLPRLTLPLLTVLVLGTTGCGTSDTDASDASRAPSAGTTATPSTPPSTPPSAPPKGRGLKGPAAEFFLKTLRDNYPDLDHIDDDALVAEGDALCTVRGAAIGEQFKKSTRRLGTTKVQTSRIMGAAHGLCRDKDDQLFDD</sequence>
<organism evidence="2 3">
    <name type="scientific">Streptomyces venezuelae</name>
    <dbReference type="NCBI Taxonomy" id="54571"/>
    <lineage>
        <taxon>Bacteria</taxon>
        <taxon>Bacillati</taxon>
        <taxon>Actinomycetota</taxon>
        <taxon>Actinomycetes</taxon>
        <taxon>Kitasatosporales</taxon>
        <taxon>Streptomycetaceae</taxon>
        <taxon>Streptomyces</taxon>
    </lineage>
</organism>
<name>A0A5P2CGW6_STRVZ</name>
<dbReference type="EMBL" id="CP029191">
    <property type="protein sequence ID" value="QES42044.1"/>
    <property type="molecule type" value="Genomic_DNA"/>
</dbReference>
<evidence type="ECO:0000256" key="1">
    <source>
        <dbReference type="SAM" id="MobiDB-lite"/>
    </source>
</evidence>
<evidence type="ECO:0008006" key="4">
    <source>
        <dbReference type="Google" id="ProtNLM"/>
    </source>
</evidence>
<feature type="region of interest" description="Disordered" evidence="1">
    <location>
        <begin position="25"/>
        <end position="64"/>
    </location>
</feature>
<feature type="compositionally biased region" description="Low complexity" evidence="1">
    <location>
        <begin position="33"/>
        <end position="45"/>
    </location>
</feature>
<dbReference type="AlphaFoldDB" id="A0A5P2CGW6"/>
<dbReference type="Proteomes" id="UP000324015">
    <property type="component" value="Chromosome"/>
</dbReference>
<evidence type="ECO:0000313" key="3">
    <source>
        <dbReference type="Proteomes" id="UP000324015"/>
    </source>
</evidence>
<feature type="compositionally biased region" description="Pro residues" evidence="1">
    <location>
        <begin position="46"/>
        <end position="56"/>
    </location>
</feature>
<gene>
    <name evidence="2" type="ORF">DEJ49_14545</name>
</gene>
<evidence type="ECO:0000313" key="2">
    <source>
        <dbReference type="EMBL" id="QES42044.1"/>
    </source>
</evidence>
<reference evidence="2 3" key="1">
    <citation type="submission" date="2018-05" db="EMBL/GenBank/DDBJ databases">
        <title>Streptomyces venezuelae.</title>
        <authorList>
            <person name="Kim W."/>
            <person name="Lee N."/>
            <person name="Cho B.-K."/>
        </authorList>
    </citation>
    <scope>NUCLEOTIDE SEQUENCE [LARGE SCALE GENOMIC DNA]</scope>
    <source>
        <strain evidence="2 3">ATCC 14585</strain>
    </source>
</reference>
<accession>A0A5P2CGW6</accession>
<protein>
    <recommendedName>
        <fullName evidence="4">DUF732 domain-containing protein</fullName>
    </recommendedName>
</protein>
<dbReference type="PROSITE" id="PS51257">
    <property type="entry name" value="PROKAR_LIPOPROTEIN"/>
    <property type="match status" value="1"/>
</dbReference>
<dbReference type="RefSeq" id="WP_150184511.1">
    <property type="nucleotide sequence ID" value="NZ_CP029191.1"/>
</dbReference>
<proteinExistence type="predicted"/>